<dbReference type="Proteomes" id="UP000076408">
    <property type="component" value="Unassembled WGS sequence"/>
</dbReference>
<dbReference type="AlphaFoldDB" id="A0A182Y3T5"/>
<proteinExistence type="inferred from homology"/>
<evidence type="ECO:0000256" key="3">
    <source>
        <dbReference type="ARBA" id="ARBA00022801"/>
    </source>
</evidence>
<keyword evidence="4" id="KW-1015">Disulfide bond</keyword>
<feature type="domain" description="Carboxylesterase type B" evidence="7">
    <location>
        <begin position="22"/>
        <end position="532"/>
    </location>
</feature>
<dbReference type="EC" id="3.1.1.1" evidence="6"/>
<dbReference type="PANTHER" id="PTHR43142:SF1">
    <property type="entry name" value="CARBOXYLIC ESTER HYDROLASE"/>
    <property type="match status" value="1"/>
</dbReference>
<feature type="domain" description="Carboxylesterase type B" evidence="7">
    <location>
        <begin position="579"/>
        <end position="1102"/>
    </location>
</feature>
<comment type="similarity">
    <text evidence="1">Belongs to the type-B carboxylesterase/lipase family.</text>
</comment>
<dbReference type="InterPro" id="IPR029058">
    <property type="entry name" value="AB_hydrolase_fold"/>
</dbReference>
<evidence type="ECO:0000259" key="7">
    <source>
        <dbReference type="Pfam" id="PF00135"/>
    </source>
</evidence>
<evidence type="ECO:0000256" key="1">
    <source>
        <dbReference type="ARBA" id="ARBA00005964"/>
    </source>
</evidence>
<dbReference type="VEuPathDB" id="VectorBase:ASTE016511"/>
<dbReference type="Gene3D" id="3.40.50.1820">
    <property type="entry name" value="alpha/beta hydrolase"/>
    <property type="match status" value="2"/>
</dbReference>
<dbReference type="OMA" id="YHESELQ"/>
<evidence type="ECO:0000313" key="9">
    <source>
        <dbReference type="Proteomes" id="UP000076408"/>
    </source>
</evidence>
<evidence type="ECO:0000256" key="6">
    <source>
        <dbReference type="ARBA" id="ARBA00039155"/>
    </source>
</evidence>
<reference evidence="9" key="1">
    <citation type="journal article" date="2014" name="Genome Biol.">
        <title>Genome analysis of a major urban malaria vector mosquito, Anopheles stephensi.</title>
        <authorList>
            <person name="Jiang X."/>
            <person name="Peery A."/>
            <person name="Hall A.B."/>
            <person name="Sharma A."/>
            <person name="Chen X.G."/>
            <person name="Waterhouse R.M."/>
            <person name="Komissarov A."/>
            <person name="Riehle M.M."/>
            <person name="Shouche Y."/>
            <person name="Sharakhova M.V."/>
            <person name="Lawson D."/>
            <person name="Pakpour N."/>
            <person name="Arensburger P."/>
            <person name="Davidson V.L."/>
            <person name="Eiglmeier K."/>
            <person name="Emrich S."/>
            <person name="George P."/>
            <person name="Kennedy R.C."/>
            <person name="Mane S.P."/>
            <person name="Maslen G."/>
            <person name="Oringanje C."/>
            <person name="Qi Y."/>
            <person name="Settlage R."/>
            <person name="Tojo M."/>
            <person name="Tubio J.M."/>
            <person name="Unger M.F."/>
            <person name="Wang B."/>
            <person name="Vernick K.D."/>
            <person name="Ribeiro J.M."/>
            <person name="James A.A."/>
            <person name="Michel K."/>
            <person name="Riehle M.A."/>
            <person name="Luckhart S."/>
            <person name="Sharakhov I.V."/>
            <person name="Tu Z."/>
        </authorList>
    </citation>
    <scope>NUCLEOTIDE SEQUENCE [LARGE SCALE GENOMIC DNA]</scope>
    <source>
        <strain evidence="9">Indian</strain>
    </source>
</reference>
<keyword evidence="9" id="KW-1185">Reference proteome</keyword>
<dbReference type="PROSITE" id="PS00122">
    <property type="entry name" value="CARBOXYLESTERASE_B_1"/>
    <property type="match status" value="2"/>
</dbReference>
<keyword evidence="2" id="KW-0719">Serine esterase</keyword>
<sequence length="1116" mass="123588">MFKLVAILSLVALAVHAQDASRPIINTSGGQIQGITSSCGLFCSYFAFNGIPYAQPPVGELRFRNPRPAAPWTGVKDGSEHRSTCPSGGFLGGVSGSEDCLYLNVYTQNLIGQRPVMVWIHGGSFTGGSGNSWIYGPDNLMPEDVVVVTINYRLGILGFFSTDDVHAAGNWGMKDCVMALQWVRQNIAAFGGDPNNVTIFGESAGGVAVHYLVLSDKASGLFHKAIAQSGTALVPWGFQYRPRELAYRLADRLGYTHDSAQLVQSLRNTPIERLIEVQEGWLDIEIPRGFKPFDFVPNAEPVNSPEETFLTQLPIDIMNAGTFNHVPFIAGYMSMESLFMVYEHTIDSTVWDAFTRNPDYFVPHFWNIPHGTAAAAAVSQGIRNAYWQDRPLSDSIMVEWLTFHTDQQFIYAIDKTIRLHAQRSSAPTYYYQFSFDGDLNLVKRVLLLSSWPGAMHADDIPYLWSVTDLSISPILPTNHARTVSNRFVRLFTNFARFGNPTPNAVDTLLQSRQWLPVTASSVPYMDIGTRSGDERQPERPAYGIYFRKMSARQAAFVTFVSILTLASLGTVSAQNDPSRPIIDSPAGQLQGTTESCGLFCSYYAFKGVPYAEPPVGSLRFRNPVPRASWPGVRDASSHGAECLQLSIIPGQLRGSEDCLYLNIYTQQLIGTRPVMVWIHGGGYNANSGNSDEFGPEKLVQENVLLVTLNYRLGVLGFLSTGDRYAAGNWGLKDCLQALRWIRANIRAFGGDPDNVTIFGNSAGAALVHLLTLVDAGQGLFHKAIAQSSTALVPYAFQPRPRFYADRIASALGFGTDSTTYVEQLRTVPAEQFVPFQQAGLTVPVPRFLRPSDFGPVVEPSDAPEEILIRQRPIELIRNGAHRVPLIVGYNDLEGAFFTAFENAIDPTVKGQFNANPHLLVPMFWNVGEGTAASGQISGAFRDHYWQSRPLDASLDYEWTVYQSDHLFLFAIDQTVRFHAQSSTVPMYYYQFSYDGDLNLYKKLFGVQHPGAIHTDELPYLFHIPSAMLVPVSPDSHANTVSSRLVRMWTNFARTGNPTPTQDPLLQNVQWPVMGATGAGYLSIGHDLMLAQQTPNPTRMNLWYDLQRTYANAPFEL</sequence>
<dbReference type="PANTHER" id="PTHR43142">
    <property type="entry name" value="CARBOXYLIC ESTER HYDROLASE"/>
    <property type="match status" value="1"/>
</dbReference>
<dbReference type="InterPro" id="IPR019819">
    <property type="entry name" value="Carboxylesterase_B_CS"/>
</dbReference>
<dbReference type="VEuPathDB" id="VectorBase:ASTEI20_032734"/>
<dbReference type="InterPro" id="IPR019826">
    <property type="entry name" value="Carboxylesterase_B_AS"/>
</dbReference>
<dbReference type="STRING" id="30069.A0A182Y3T5"/>
<evidence type="ECO:0000313" key="8">
    <source>
        <dbReference type="EnsemblMetazoa" id="ASTEI03121-PA"/>
    </source>
</evidence>
<dbReference type="EnsemblMetazoa" id="ASTEI03121-RA">
    <property type="protein sequence ID" value="ASTEI03121-PA"/>
    <property type="gene ID" value="ASTEI03121"/>
</dbReference>
<accession>A0A182Y3T5</accession>
<dbReference type="GO" id="GO:0106435">
    <property type="term" value="F:carboxylesterase activity"/>
    <property type="evidence" value="ECO:0007669"/>
    <property type="project" value="UniProtKB-EC"/>
</dbReference>
<dbReference type="Pfam" id="PF00135">
    <property type="entry name" value="COesterase"/>
    <property type="match status" value="2"/>
</dbReference>
<dbReference type="SUPFAM" id="SSF53474">
    <property type="entry name" value="alpha/beta-Hydrolases"/>
    <property type="match status" value="2"/>
</dbReference>
<evidence type="ECO:0000256" key="5">
    <source>
        <dbReference type="ARBA" id="ARBA00023180"/>
    </source>
</evidence>
<dbReference type="PROSITE" id="PS00941">
    <property type="entry name" value="CARBOXYLESTERASE_B_2"/>
    <property type="match status" value="2"/>
</dbReference>
<dbReference type="InterPro" id="IPR002018">
    <property type="entry name" value="CarbesteraseB"/>
</dbReference>
<organism evidence="8 9">
    <name type="scientific">Anopheles stephensi</name>
    <name type="common">Indo-Pakistan malaria mosquito</name>
    <dbReference type="NCBI Taxonomy" id="30069"/>
    <lineage>
        <taxon>Eukaryota</taxon>
        <taxon>Metazoa</taxon>
        <taxon>Ecdysozoa</taxon>
        <taxon>Arthropoda</taxon>
        <taxon>Hexapoda</taxon>
        <taxon>Insecta</taxon>
        <taxon>Pterygota</taxon>
        <taxon>Neoptera</taxon>
        <taxon>Endopterygota</taxon>
        <taxon>Diptera</taxon>
        <taxon>Nematocera</taxon>
        <taxon>Culicoidea</taxon>
        <taxon>Culicidae</taxon>
        <taxon>Anophelinae</taxon>
        <taxon>Anopheles</taxon>
    </lineage>
</organism>
<reference evidence="8" key="2">
    <citation type="submission" date="2020-05" db="UniProtKB">
        <authorList>
            <consortium name="EnsemblMetazoa"/>
        </authorList>
    </citation>
    <scope>IDENTIFICATION</scope>
    <source>
        <strain evidence="8">Indian</strain>
    </source>
</reference>
<keyword evidence="3" id="KW-0378">Hydrolase</keyword>
<keyword evidence="5" id="KW-0325">Glycoprotein</keyword>
<protein>
    <recommendedName>
        <fullName evidence="6">carboxylesterase</fullName>
        <ecNumber evidence="6">3.1.1.1</ecNumber>
    </recommendedName>
</protein>
<dbReference type="VEuPathDB" id="VectorBase:ASTEI03121"/>
<evidence type="ECO:0000256" key="2">
    <source>
        <dbReference type="ARBA" id="ARBA00022487"/>
    </source>
</evidence>
<name>A0A182Y3T5_ANOST</name>
<evidence type="ECO:0000256" key="4">
    <source>
        <dbReference type="ARBA" id="ARBA00023157"/>
    </source>
</evidence>
<dbReference type="FunFam" id="3.40.50.1820:FF:000092">
    <property type="entry name" value="Carboxylic ester hydrolase"/>
    <property type="match status" value="2"/>
</dbReference>